<dbReference type="EMBL" id="HG994367">
    <property type="protein sequence ID" value="CAF1705752.1"/>
    <property type="molecule type" value="Genomic_DNA"/>
</dbReference>
<dbReference type="Proteomes" id="UP001295469">
    <property type="component" value="Chromosome C03"/>
</dbReference>
<gene>
    <name evidence="1" type="ORF">DARMORV10_C03P54210.1</name>
</gene>
<organism evidence="1">
    <name type="scientific">Brassica napus</name>
    <name type="common">Rape</name>
    <dbReference type="NCBI Taxonomy" id="3708"/>
    <lineage>
        <taxon>Eukaryota</taxon>
        <taxon>Viridiplantae</taxon>
        <taxon>Streptophyta</taxon>
        <taxon>Embryophyta</taxon>
        <taxon>Tracheophyta</taxon>
        <taxon>Spermatophyta</taxon>
        <taxon>Magnoliopsida</taxon>
        <taxon>eudicotyledons</taxon>
        <taxon>Gunneridae</taxon>
        <taxon>Pentapetalae</taxon>
        <taxon>rosids</taxon>
        <taxon>malvids</taxon>
        <taxon>Brassicales</taxon>
        <taxon>Brassicaceae</taxon>
        <taxon>Brassiceae</taxon>
        <taxon>Brassica</taxon>
    </lineage>
</organism>
<name>A0A816I851_BRANA</name>
<evidence type="ECO:0000313" key="1">
    <source>
        <dbReference type="EMBL" id="CAF1705752.1"/>
    </source>
</evidence>
<reference evidence="1" key="1">
    <citation type="submission" date="2021-01" db="EMBL/GenBank/DDBJ databases">
        <authorList>
            <consortium name="Genoscope - CEA"/>
            <person name="William W."/>
        </authorList>
    </citation>
    <scope>NUCLEOTIDE SEQUENCE</scope>
</reference>
<protein>
    <submittedName>
        <fullName evidence="1">(rape) hypothetical protein</fullName>
    </submittedName>
</protein>
<accession>A0A816I851</accession>
<sequence>MLEQQKKKRFALFLTKCDSEFVKKVNGGYFNIFVSTCGEDGYAAALDMTARELQTIAKQAIEFGDLVYNLWTSTVKWFSSDLEKSDDTTIQSKADQLLGCGKDQLSFVMLLCMDSRLCRQRCQKIPPWRFEISESVVRDLSRDIVVAWNHGVHSLNSLSKGGDWIKFFKLQFYSTYFSDAH</sequence>
<dbReference type="AlphaFoldDB" id="A0A816I851"/>
<proteinExistence type="predicted"/>